<dbReference type="OrthoDB" id="199103at2759"/>
<sequence length="386" mass="43381">MKTCIGQDLSSIKKHINNFGIPDEIMFYTNITQIKGIDGIVDYGSGIQSLPKLKMLYDPKEGEDTPLLGSVNIGLWLSSVPGLHSIISGELDDNLRTIHDAVVKQRWKEVDLRIGYEFDNPDFSYYDVDAAESGDEQDPSYCSLYWSAGTSTYKDAYRYVVNFIRSLSGSSSDDGKTEWNYVWHSWGRGTSGTGRCGFEYWYPGDAYVDKVGVSLFNAPFNDGVNNTSQANEKGKGGDDKVNENMGTARAVGEFARGRGKELIIAESAPFGGVYEGVWGDWFEVVEEFVVDYDVSTWCYIDCDWDSQRMWKGVGFGDTRLTSDELTSEMWRGVEWGLFLDKDKDEGKWGRLGVGVCLIVGLAVYTLTAVGWSRKRGSRRYSYERIR</sequence>
<evidence type="ECO:0000256" key="1">
    <source>
        <dbReference type="SAM" id="Phobius"/>
    </source>
</evidence>
<dbReference type="Proteomes" id="UP001165065">
    <property type="component" value="Unassembled WGS sequence"/>
</dbReference>
<evidence type="ECO:0000313" key="3">
    <source>
        <dbReference type="Proteomes" id="UP001165065"/>
    </source>
</evidence>
<proteinExistence type="predicted"/>
<accession>A0A9W7L6D3</accession>
<evidence type="ECO:0000313" key="2">
    <source>
        <dbReference type="EMBL" id="GMI33536.1"/>
    </source>
</evidence>
<protein>
    <submittedName>
        <fullName evidence="2">Uncharacterized protein</fullName>
    </submittedName>
</protein>
<keyword evidence="1" id="KW-0472">Membrane</keyword>
<comment type="caution">
    <text evidence="2">The sequence shown here is derived from an EMBL/GenBank/DDBJ whole genome shotgun (WGS) entry which is preliminary data.</text>
</comment>
<dbReference type="InterPro" id="IPR017853">
    <property type="entry name" value="GH"/>
</dbReference>
<reference evidence="3" key="1">
    <citation type="journal article" date="2023" name="Commun. Biol.">
        <title>Genome analysis of Parmales, the sister group of diatoms, reveals the evolutionary specialization of diatoms from phago-mixotrophs to photoautotrophs.</title>
        <authorList>
            <person name="Ban H."/>
            <person name="Sato S."/>
            <person name="Yoshikawa S."/>
            <person name="Yamada K."/>
            <person name="Nakamura Y."/>
            <person name="Ichinomiya M."/>
            <person name="Sato N."/>
            <person name="Blanc-Mathieu R."/>
            <person name="Endo H."/>
            <person name="Kuwata A."/>
            <person name="Ogata H."/>
        </authorList>
    </citation>
    <scope>NUCLEOTIDE SEQUENCE [LARGE SCALE GENOMIC DNA]</scope>
</reference>
<dbReference type="Gene3D" id="3.20.20.80">
    <property type="entry name" value="Glycosidases"/>
    <property type="match status" value="1"/>
</dbReference>
<organism evidence="2 3">
    <name type="scientific">Triparma columacea</name>
    <dbReference type="NCBI Taxonomy" id="722753"/>
    <lineage>
        <taxon>Eukaryota</taxon>
        <taxon>Sar</taxon>
        <taxon>Stramenopiles</taxon>
        <taxon>Ochrophyta</taxon>
        <taxon>Bolidophyceae</taxon>
        <taxon>Parmales</taxon>
        <taxon>Triparmaceae</taxon>
        <taxon>Triparma</taxon>
    </lineage>
</organism>
<keyword evidence="1" id="KW-0812">Transmembrane</keyword>
<gene>
    <name evidence="2" type="ORF">TrCOL_g5537</name>
</gene>
<keyword evidence="3" id="KW-1185">Reference proteome</keyword>
<keyword evidence="1" id="KW-1133">Transmembrane helix</keyword>
<dbReference type="EMBL" id="BRYA01000828">
    <property type="protein sequence ID" value="GMI33536.1"/>
    <property type="molecule type" value="Genomic_DNA"/>
</dbReference>
<name>A0A9W7L6D3_9STRA</name>
<dbReference type="SUPFAM" id="SSF51445">
    <property type="entry name" value="(Trans)glycosidases"/>
    <property type="match status" value="1"/>
</dbReference>
<feature type="transmembrane region" description="Helical" evidence="1">
    <location>
        <begin position="348"/>
        <end position="371"/>
    </location>
</feature>
<dbReference type="AlphaFoldDB" id="A0A9W7L6D3"/>